<protein>
    <submittedName>
        <fullName evidence="1">Uncharacterized protein</fullName>
    </submittedName>
</protein>
<sequence>MDLNEELPVLVVSEGITYTDDERLLIDGAAVAPGRYRLQLADDGQGMPV</sequence>
<accession>A0A239P465</accession>
<reference evidence="1 2" key="1">
    <citation type="submission" date="2017-06" db="EMBL/GenBank/DDBJ databases">
        <authorList>
            <person name="Kim H.J."/>
            <person name="Triplett B.A."/>
        </authorList>
    </citation>
    <scope>NUCLEOTIDE SEQUENCE [LARGE SCALE GENOMIC DNA]</scope>
    <source>
        <strain evidence="1 2">CGMCC 4.2132</strain>
    </source>
</reference>
<proteinExistence type="predicted"/>
<name>A0A239P465_9ACTN</name>
<dbReference type="RefSeq" id="WP_179282551.1">
    <property type="nucleotide sequence ID" value="NZ_FZOD01000086.1"/>
</dbReference>
<gene>
    <name evidence="1" type="ORF">SAMN05216276_10863</name>
</gene>
<dbReference type="AlphaFoldDB" id="A0A239P465"/>
<keyword evidence="2" id="KW-1185">Reference proteome</keyword>
<organism evidence="1 2">
    <name type="scientific">Streptosporangium subroseum</name>
    <dbReference type="NCBI Taxonomy" id="106412"/>
    <lineage>
        <taxon>Bacteria</taxon>
        <taxon>Bacillati</taxon>
        <taxon>Actinomycetota</taxon>
        <taxon>Actinomycetes</taxon>
        <taxon>Streptosporangiales</taxon>
        <taxon>Streptosporangiaceae</taxon>
        <taxon>Streptosporangium</taxon>
    </lineage>
</organism>
<evidence type="ECO:0000313" key="2">
    <source>
        <dbReference type="Proteomes" id="UP000198282"/>
    </source>
</evidence>
<dbReference type="EMBL" id="FZOD01000086">
    <property type="protein sequence ID" value="SNT61866.1"/>
    <property type="molecule type" value="Genomic_DNA"/>
</dbReference>
<evidence type="ECO:0000313" key="1">
    <source>
        <dbReference type="EMBL" id="SNT61866.1"/>
    </source>
</evidence>
<dbReference type="Proteomes" id="UP000198282">
    <property type="component" value="Unassembled WGS sequence"/>
</dbReference>